<evidence type="ECO:0000313" key="1">
    <source>
        <dbReference type="EMBL" id="QHJ74347.1"/>
    </source>
</evidence>
<organism evidence="1 2">
    <name type="scientific">Vibrio phage VH1_2019</name>
    <dbReference type="NCBI Taxonomy" id="2686307"/>
    <lineage>
        <taxon>Viruses</taxon>
        <taxon>Duplodnaviria</taxon>
        <taxon>Heunggongvirae</taxon>
        <taxon>Uroviricota</taxon>
        <taxon>Caudoviricetes</taxon>
        <taxon>Pantevenvirales</taxon>
        <taxon>Straboviridae</taxon>
        <taxon>Schizotequatrovirus</taxon>
        <taxon>Schizotequatrovirus KVP40</taxon>
    </lineage>
</organism>
<sequence length="69" mass="8176">MNVAHVMSQHASIQYALIEYLNAEYDGEGHIEYAEYFEDIQAWEVQYYDGEFLHELTVTAQAIEQWMNK</sequence>
<name>A0A6B9SWL1_9CAUD</name>
<proteinExistence type="predicted"/>
<dbReference type="Proteomes" id="UP000464957">
    <property type="component" value="Segment"/>
</dbReference>
<protein>
    <submittedName>
        <fullName evidence="1">Uncharacterized protein</fullName>
    </submittedName>
</protein>
<accession>A0A6B9SWL1</accession>
<gene>
    <name evidence="1" type="ORF">VH12019_00020</name>
</gene>
<reference evidence="1 2" key="1">
    <citation type="submission" date="2019-12" db="EMBL/GenBank/DDBJ databases">
        <authorList>
            <person name="Harris M."/>
            <person name="Ho T.C."/>
            <person name="Fruchtman H."/>
            <person name="Garin M."/>
            <person name="Kubatin V."/>
            <person name="Lu T."/>
            <person name="Xue L."/>
            <person name="Marr M.T."/>
        </authorList>
    </citation>
    <scope>NUCLEOTIDE SEQUENCE [LARGE SCALE GENOMIC DNA]</scope>
</reference>
<evidence type="ECO:0000313" key="2">
    <source>
        <dbReference type="Proteomes" id="UP000464957"/>
    </source>
</evidence>
<dbReference type="EMBL" id="MN794232">
    <property type="protein sequence ID" value="QHJ74347.1"/>
    <property type="molecule type" value="Genomic_DNA"/>
</dbReference>